<name>A0ABP8W5F6_9MICO</name>
<evidence type="ECO:0000256" key="1">
    <source>
        <dbReference type="SAM" id="MobiDB-lite"/>
    </source>
</evidence>
<proteinExistence type="predicted"/>
<organism evidence="2 3">
    <name type="scientific">Frondihabitans cladoniiphilus</name>
    <dbReference type="NCBI Taxonomy" id="715785"/>
    <lineage>
        <taxon>Bacteria</taxon>
        <taxon>Bacillati</taxon>
        <taxon>Actinomycetota</taxon>
        <taxon>Actinomycetes</taxon>
        <taxon>Micrococcales</taxon>
        <taxon>Microbacteriaceae</taxon>
        <taxon>Frondihabitans</taxon>
    </lineage>
</organism>
<protein>
    <submittedName>
        <fullName evidence="2">Uncharacterized protein</fullName>
    </submittedName>
</protein>
<accession>A0ABP8W5F6</accession>
<comment type="caution">
    <text evidence="2">The sequence shown here is derived from an EMBL/GenBank/DDBJ whole genome shotgun (WGS) entry which is preliminary data.</text>
</comment>
<evidence type="ECO:0000313" key="3">
    <source>
        <dbReference type="Proteomes" id="UP001501295"/>
    </source>
</evidence>
<dbReference type="Proteomes" id="UP001501295">
    <property type="component" value="Unassembled WGS sequence"/>
</dbReference>
<dbReference type="EMBL" id="BAABLM010000005">
    <property type="protein sequence ID" value="GAA4681068.1"/>
    <property type="molecule type" value="Genomic_DNA"/>
</dbReference>
<feature type="region of interest" description="Disordered" evidence="1">
    <location>
        <begin position="26"/>
        <end position="50"/>
    </location>
</feature>
<keyword evidence="3" id="KW-1185">Reference proteome</keyword>
<evidence type="ECO:0000313" key="2">
    <source>
        <dbReference type="EMBL" id="GAA4681068.1"/>
    </source>
</evidence>
<reference evidence="3" key="1">
    <citation type="journal article" date="2019" name="Int. J. Syst. Evol. Microbiol.">
        <title>The Global Catalogue of Microorganisms (GCM) 10K type strain sequencing project: providing services to taxonomists for standard genome sequencing and annotation.</title>
        <authorList>
            <consortium name="The Broad Institute Genomics Platform"/>
            <consortium name="The Broad Institute Genome Sequencing Center for Infectious Disease"/>
            <person name="Wu L."/>
            <person name="Ma J."/>
        </authorList>
    </citation>
    <scope>NUCLEOTIDE SEQUENCE [LARGE SCALE GENOMIC DNA]</scope>
    <source>
        <strain evidence="3">JCM 18956</strain>
    </source>
</reference>
<gene>
    <name evidence="2" type="ORF">GCM10025780_28020</name>
</gene>
<sequence length="71" mass="7667">MSEYLRNPDVAAARIAAYPRRRTRSQEVGLASASHPLLFPPPLDGTTGARHVEPTYEDFLVDAPAESATSA</sequence>
<dbReference type="RefSeq" id="WP_345376529.1">
    <property type="nucleotide sequence ID" value="NZ_BAABLM010000005.1"/>
</dbReference>